<proteinExistence type="predicted"/>
<dbReference type="EMBL" id="MU806022">
    <property type="protein sequence ID" value="KAJ3841960.1"/>
    <property type="molecule type" value="Genomic_DNA"/>
</dbReference>
<keyword evidence="2" id="KW-1185">Reference proteome</keyword>
<evidence type="ECO:0000313" key="2">
    <source>
        <dbReference type="Proteomes" id="UP001163846"/>
    </source>
</evidence>
<organism evidence="1 2">
    <name type="scientific">Lentinula raphanica</name>
    <dbReference type="NCBI Taxonomy" id="153919"/>
    <lineage>
        <taxon>Eukaryota</taxon>
        <taxon>Fungi</taxon>
        <taxon>Dikarya</taxon>
        <taxon>Basidiomycota</taxon>
        <taxon>Agaricomycotina</taxon>
        <taxon>Agaricomycetes</taxon>
        <taxon>Agaricomycetidae</taxon>
        <taxon>Agaricales</taxon>
        <taxon>Marasmiineae</taxon>
        <taxon>Omphalotaceae</taxon>
        <taxon>Lentinula</taxon>
    </lineage>
</organism>
<comment type="caution">
    <text evidence="1">The sequence shown here is derived from an EMBL/GenBank/DDBJ whole genome shotgun (WGS) entry which is preliminary data.</text>
</comment>
<accession>A0AA38PFZ7</accession>
<gene>
    <name evidence="1" type="ORF">F5878DRAFT_707822</name>
</gene>
<sequence length="203" mass="22820">MSNSKLSDRSRSCSCSESPGFNLKAYGLAILLILGLASLACAGPIPQMPDGPKMMRYPFKPKDNLGGYRVEFSTKGVEDQVRIAEVTTVMQKSHLMYHWGQDHSNQPKNLKGCIDFDIIDDKTPKDPVVVLKGRTWNDVDGEHCGMLYDPKDESNIIFKVVADKVERGKDWNNVERYLKRMLTESHAEAVGAESQWKNRGTKL</sequence>
<evidence type="ECO:0000313" key="1">
    <source>
        <dbReference type="EMBL" id="KAJ3841960.1"/>
    </source>
</evidence>
<name>A0AA38PFZ7_9AGAR</name>
<protein>
    <submittedName>
        <fullName evidence="1">Uncharacterized protein</fullName>
    </submittedName>
</protein>
<dbReference type="AlphaFoldDB" id="A0AA38PFZ7"/>
<reference evidence="1" key="1">
    <citation type="submission" date="2022-08" db="EMBL/GenBank/DDBJ databases">
        <authorList>
            <consortium name="DOE Joint Genome Institute"/>
            <person name="Min B."/>
            <person name="Riley R."/>
            <person name="Sierra-Patev S."/>
            <person name="Naranjo-Ortiz M."/>
            <person name="Looney B."/>
            <person name="Konkel Z."/>
            <person name="Slot J.C."/>
            <person name="Sakamoto Y."/>
            <person name="Steenwyk J.L."/>
            <person name="Rokas A."/>
            <person name="Carro J."/>
            <person name="Camarero S."/>
            <person name="Ferreira P."/>
            <person name="Molpeceres G."/>
            <person name="Ruiz-Duenas F.J."/>
            <person name="Serrano A."/>
            <person name="Henrissat B."/>
            <person name="Drula E."/>
            <person name="Hughes K.W."/>
            <person name="Mata J.L."/>
            <person name="Ishikawa N.K."/>
            <person name="Vargas-Isla R."/>
            <person name="Ushijima S."/>
            <person name="Smith C.A."/>
            <person name="Ahrendt S."/>
            <person name="Andreopoulos W."/>
            <person name="He G."/>
            <person name="Labutti K."/>
            <person name="Lipzen A."/>
            <person name="Ng V."/>
            <person name="Sandor L."/>
            <person name="Barry K."/>
            <person name="Martinez A.T."/>
            <person name="Xiao Y."/>
            <person name="Gibbons J.G."/>
            <person name="Terashima K."/>
            <person name="Hibbett D.S."/>
            <person name="Grigoriev I.V."/>
        </authorList>
    </citation>
    <scope>NUCLEOTIDE SEQUENCE</scope>
    <source>
        <strain evidence="1">TFB9207</strain>
    </source>
</reference>
<dbReference type="Proteomes" id="UP001163846">
    <property type="component" value="Unassembled WGS sequence"/>
</dbReference>